<evidence type="ECO:0000313" key="2">
    <source>
        <dbReference type="Proteomes" id="UP000027138"/>
    </source>
</evidence>
<protein>
    <submittedName>
        <fullName evidence="1">Uncharacterized protein</fullName>
    </submittedName>
</protein>
<evidence type="ECO:0000313" key="1">
    <source>
        <dbReference type="EMBL" id="KDP43246.1"/>
    </source>
</evidence>
<dbReference type="AlphaFoldDB" id="A0A067L475"/>
<dbReference type="STRING" id="180498.A0A067L475"/>
<organism evidence="1 2">
    <name type="scientific">Jatropha curcas</name>
    <name type="common">Barbados nut</name>
    <dbReference type="NCBI Taxonomy" id="180498"/>
    <lineage>
        <taxon>Eukaryota</taxon>
        <taxon>Viridiplantae</taxon>
        <taxon>Streptophyta</taxon>
        <taxon>Embryophyta</taxon>
        <taxon>Tracheophyta</taxon>
        <taxon>Spermatophyta</taxon>
        <taxon>Magnoliopsida</taxon>
        <taxon>eudicotyledons</taxon>
        <taxon>Gunneridae</taxon>
        <taxon>Pentapetalae</taxon>
        <taxon>rosids</taxon>
        <taxon>fabids</taxon>
        <taxon>Malpighiales</taxon>
        <taxon>Euphorbiaceae</taxon>
        <taxon>Crotonoideae</taxon>
        <taxon>Jatropheae</taxon>
        <taxon>Jatropha</taxon>
    </lineage>
</organism>
<name>A0A067L475_JATCU</name>
<dbReference type="EMBL" id="KK914277">
    <property type="protein sequence ID" value="KDP43246.1"/>
    <property type="molecule type" value="Genomic_DNA"/>
</dbReference>
<sequence length="67" mass="7828">MPTSFHSLPVLSPMGSPPHWVLEAQIAQNLSYDGSRGNWRKEHKQWKERAVIEEEGLLEDEERKRNT</sequence>
<proteinExistence type="predicted"/>
<gene>
    <name evidence="1" type="ORF">JCGZ_22798</name>
</gene>
<accession>A0A067L475</accession>
<reference evidence="1 2" key="1">
    <citation type="journal article" date="2014" name="PLoS ONE">
        <title>Global Analysis of Gene Expression Profiles in Physic Nut (Jatropha curcas L.) Seedlings Exposed to Salt Stress.</title>
        <authorList>
            <person name="Zhang L."/>
            <person name="Zhang C."/>
            <person name="Wu P."/>
            <person name="Chen Y."/>
            <person name="Li M."/>
            <person name="Jiang H."/>
            <person name="Wu G."/>
        </authorList>
    </citation>
    <scope>NUCLEOTIDE SEQUENCE [LARGE SCALE GENOMIC DNA]</scope>
    <source>
        <strain evidence="2">cv. GZQX0401</strain>
        <tissue evidence="1">Young leaves</tissue>
    </source>
</reference>
<keyword evidence="2" id="KW-1185">Reference proteome</keyword>
<dbReference type="Proteomes" id="UP000027138">
    <property type="component" value="Unassembled WGS sequence"/>
</dbReference>